<feature type="chain" id="PRO_5036499191" evidence="2">
    <location>
        <begin position="27"/>
        <end position="700"/>
    </location>
</feature>
<dbReference type="SMART" id="SM00703">
    <property type="entry name" value="NRF"/>
    <property type="match status" value="1"/>
</dbReference>
<dbReference type="PROSITE" id="PS51257">
    <property type="entry name" value="PROKAR_LIPOPROTEIN"/>
    <property type="match status" value="1"/>
</dbReference>
<dbReference type="PANTHER" id="PTHR11161">
    <property type="entry name" value="O-ACYLTRANSFERASE"/>
    <property type="match status" value="1"/>
</dbReference>
<dbReference type="InterPro" id="IPR002656">
    <property type="entry name" value="Acyl_transf_3_dom"/>
</dbReference>
<evidence type="ECO:0000256" key="2">
    <source>
        <dbReference type="SAM" id="SignalP"/>
    </source>
</evidence>
<feature type="non-terminal residue" evidence="4">
    <location>
        <position position="1"/>
    </location>
</feature>
<evidence type="ECO:0000313" key="4">
    <source>
        <dbReference type="EMBL" id="GFR09379.1"/>
    </source>
</evidence>
<feature type="domain" description="Nose resistant-to-fluoxetine protein N-terminal" evidence="3">
    <location>
        <begin position="88"/>
        <end position="213"/>
    </location>
</feature>
<keyword evidence="1" id="KW-0812">Transmembrane</keyword>
<organism evidence="4 5">
    <name type="scientific">Trichonephila clavata</name>
    <name type="common">Joro spider</name>
    <name type="synonym">Nephila clavata</name>
    <dbReference type="NCBI Taxonomy" id="2740835"/>
    <lineage>
        <taxon>Eukaryota</taxon>
        <taxon>Metazoa</taxon>
        <taxon>Ecdysozoa</taxon>
        <taxon>Arthropoda</taxon>
        <taxon>Chelicerata</taxon>
        <taxon>Arachnida</taxon>
        <taxon>Araneae</taxon>
        <taxon>Araneomorphae</taxon>
        <taxon>Entelegynae</taxon>
        <taxon>Araneoidea</taxon>
        <taxon>Nephilidae</taxon>
        <taxon>Trichonephila</taxon>
    </lineage>
</organism>
<proteinExistence type="predicted"/>
<evidence type="ECO:0000313" key="5">
    <source>
        <dbReference type="Proteomes" id="UP000887116"/>
    </source>
</evidence>
<feature type="transmembrane region" description="Helical" evidence="1">
    <location>
        <begin position="420"/>
        <end position="441"/>
    </location>
</feature>
<keyword evidence="5" id="KW-1185">Reference proteome</keyword>
<feature type="signal peptide" evidence="2">
    <location>
        <begin position="1"/>
        <end position="26"/>
    </location>
</feature>
<reference evidence="4" key="1">
    <citation type="submission" date="2020-07" db="EMBL/GenBank/DDBJ databases">
        <title>Multicomponent nature underlies the extraordinary mechanical properties of spider dragline silk.</title>
        <authorList>
            <person name="Kono N."/>
            <person name="Nakamura H."/>
            <person name="Mori M."/>
            <person name="Yoshida Y."/>
            <person name="Ohtoshi R."/>
            <person name="Malay A.D."/>
            <person name="Moran D.A.P."/>
            <person name="Tomita M."/>
            <person name="Numata K."/>
            <person name="Arakawa K."/>
        </authorList>
    </citation>
    <scope>NUCLEOTIDE SEQUENCE</scope>
</reference>
<sequence length="700" mass="79531">MSLGKHFLIFSLALIACNNYLVFCQGEEKTNAYSSYNFVKLVEKSVKHLSVSKSLHSIPGEGIFPLKDILKDYVNPNLFIEALLQPATNKCSEDLTYLQRNTSILWTMKMLDSYGKPGSGILSGNINWLGDYDECVGVYVPPQENSSLGDFQGRYCGIDFSLPYKNATLPINVGICLPDSCNFNGKLFNISYFDYTDLIPYVGGSIDALLNTTTITCRDTSRKLTTGAIAVICLISVFVFLAFIGSSITVFKYYTKRNVEMKNGTINTSSVPIINDPIEKPSQNGSRDILIAVQADQKTQPAWYDQCDEFFNCFCVFTNGKKILDTSNTEGQLPCLHGVRFSSMSWVIFCHTYAFCFHFVSNASETLTLIDHWLFQIILNGFYSVDSFFLLSGFLVAYLFFQQSAKNKDIPWLYFYIHRFIRLTPVYMIVLAFHTTLLGYLGSGPVWTAPDTDPNCQSSWWWNLLYINNFQSSIDMCVGWSWYLANDMQFYFISPLFLITLLRWPKIGHSVMALFFGITFITNFVLTYEYNLITGFGNISVLGQDVTELLVQWSHHFDKIYTKPYTRIGPYLVGILLAYYFIKRKQNNAGKLRMITLCLGWMVASGVTLTCLFGLYNNNPNIVAASFYNALNRICFACGLAWVIFVCLIGQGGFVNSILSWKFFFPPSRLTFCAYLVHPIVQSVYFNSLRTLIHFSHITM</sequence>
<keyword evidence="1" id="KW-0472">Membrane</keyword>
<keyword evidence="2" id="KW-0732">Signal</keyword>
<dbReference type="PANTHER" id="PTHR11161:SF12">
    <property type="entry name" value="ACYLTRANSFERASE 3 DOMAIN-CONTAINING PROTEIN-RELATED"/>
    <property type="match status" value="1"/>
</dbReference>
<dbReference type="Pfam" id="PF01757">
    <property type="entry name" value="Acyl_transf_3"/>
    <property type="match status" value="1"/>
</dbReference>
<evidence type="ECO:0000256" key="1">
    <source>
        <dbReference type="SAM" id="Phobius"/>
    </source>
</evidence>
<feature type="transmembrane region" description="Helical" evidence="1">
    <location>
        <begin position="488"/>
        <end position="504"/>
    </location>
</feature>
<dbReference type="OrthoDB" id="118951at2759"/>
<dbReference type="InterPro" id="IPR052728">
    <property type="entry name" value="O2_lipid_transport_reg"/>
</dbReference>
<dbReference type="Proteomes" id="UP000887116">
    <property type="component" value="Unassembled WGS sequence"/>
</dbReference>
<dbReference type="InterPro" id="IPR006621">
    <property type="entry name" value="Nose-resist-to-fluoxetine_N"/>
</dbReference>
<name>A0A8X6HTM3_TRICU</name>
<dbReference type="EMBL" id="BMAO01006538">
    <property type="protein sequence ID" value="GFR09379.1"/>
    <property type="molecule type" value="Genomic_DNA"/>
</dbReference>
<accession>A0A8X6HTM3</accession>
<dbReference type="AlphaFoldDB" id="A0A8X6HTM3"/>
<feature type="transmembrane region" description="Helical" evidence="1">
    <location>
        <begin position="373"/>
        <end position="400"/>
    </location>
</feature>
<comment type="caution">
    <text evidence="4">The sequence shown here is derived from an EMBL/GenBank/DDBJ whole genome shotgun (WGS) entry which is preliminary data.</text>
</comment>
<feature type="transmembrane region" description="Helical" evidence="1">
    <location>
        <begin position="636"/>
        <end position="659"/>
    </location>
</feature>
<feature type="transmembrane region" description="Helical" evidence="1">
    <location>
        <begin position="511"/>
        <end position="528"/>
    </location>
</feature>
<feature type="transmembrane region" description="Helical" evidence="1">
    <location>
        <begin position="564"/>
        <end position="582"/>
    </location>
</feature>
<dbReference type="GO" id="GO:0016747">
    <property type="term" value="F:acyltransferase activity, transferring groups other than amino-acyl groups"/>
    <property type="evidence" value="ECO:0007669"/>
    <property type="project" value="InterPro"/>
</dbReference>
<evidence type="ECO:0000259" key="3">
    <source>
        <dbReference type="SMART" id="SM00703"/>
    </source>
</evidence>
<keyword evidence="1" id="KW-1133">Transmembrane helix</keyword>
<protein>
    <submittedName>
        <fullName evidence="4">Nose resistant to fluoxetine protein 6</fullName>
    </submittedName>
</protein>
<feature type="transmembrane region" description="Helical" evidence="1">
    <location>
        <begin position="227"/>
        <end position="251"/>
    </location>
</feature>
<feature type="transmembrane region" description="Helical" evidence="1">
    <location>
        <begin position="594"/>
        <end position="616"/>
    </location>
</feature>
<dbReference type="Pfam" id="PF20146">
    <property type="entry name" value="NRF"/>
    <property type="match status" value="1"/>
</dbReference>
<feature type="transmembrane region" description="Helical" evidence="1">
    <location>
        <begin position="343"/>
        <end position="361"/>
    </location>
</feature>
<gene>
    <name evidence="4" type="primary">nrf-6</name>
    <name evidence="4" type="ORF">TNCT_195811</name>
</gene>